<proteinExistence type="predicted"/>
<feature type="region of interest" description="Disordered" evidence="1">
    <location>
        <begin position="293"/>
        <end position="383"/>
    </location>
</feature>
<organism evidence="2 3">
    <name type="scientific">Rhodotorula paludigena</name>
    <dbReference type="NCBI Taxonomy" id="86838"/>
    <lineage>
        <taxon>Eukaryota</taxon>
        <taxon>Fungi</taxon>
        <taxon>Dikarya</taxon>
        <taxon>Basidiomycota</taxon>
        <taxon>Pucciniomycotina</taxon>
        <taxon>Microbotryomycetes</taxon>
        <taxon>Sporidiobolales</taxon>
        <taxon>Sporidiobolaceae</taxon>
        <taxon>Rhodotorula</taxon>
    </lineage>
</organism>
<reference evidence="2 3" key="1">
    <citation type="submission" date="2021-12" db="EMBL/GenBank/DDBJ databases">
        <title>High titer production of polyol ester of fatty acids by Rhodotorula paludigena BS15 towards product separation-free biomass refinery.</title>
        <authorList>
            <person name="Mano J."/>
            <person name="Ono H."/>
            <person name="Tanaka T."/>
            <person name="Naito K."/>
            <person name="Sushida H."/>
            <person name="Ike M."/>
            <person name="Tokuyasu K."/>
            <person name="Kitaoka M."/>
        </authorList>
    </citation>
    <scope>NUCLEOTIDE SEQUENCE [LARGE SCALE GENOMIC DNA]</scope>
    <source>
        <strain evidence="2 3">BS15</strain>
    </source>
</reference>
<dbReference type="Proteomes" id="UP001342314">
    <property type="component" value="Unassembled WGS sequence"/>
</dbReference>
<keyword evidence="3" id="KW-1185">Reference proteome</keyword>
<protein>
    <recommendedName>
        <fullName evidence="4">Proteophosphoglycan ppg4</fullName>
    </recommendedName>
</protein>
<evidence type="ECO:0000313" key="3">
    <source>
        <dbReference type="Proteomes" id="UP001342314"/>
    </source>
</evidence>
<feature type="compositionally biased region" description="Polar residues" evidence="1">
    <location>
        <begin position="326"/>
        <end position="351"/>
    </location>
</feature>
<feature type="region of interest" description="Disordered" evidence="1">
    <location>
        <begin position="992"/>
        <end position="1065"/>
    </location>
</feature>
<gene>
    <name evidence="2" type="ORF">Rhopal_000350-T1</name>
</gene>
<comment type="caution">
    <text evidence="2">The sequence shown here is derived from an EMBL/GenBank/DDBJ whole genome shotgun (WGS) entry which is preliminary data.</text>
</comment>
<evidence type="ECO:0000313" key="2">
    <source>
        <dbReference type="EMBL" id="GJN87401.1"/>
    </source>
</evidence>
<feature type="compositionally biased region" description="Low complexity" evidence="1">
    <location>
        <begin position="1000"/>
        <end position="1037"/>
    </location>
</feature>
<sequence length="1065" mass="117225">MAQARGAWAISAELVPLPLRKEWLVHIYVTPPTAAKEGAYKIETDISGDLDPGLKTFAKGKAAQGIANRYQIRAQELETNLRILDPSALSTTQADIRRMFNETDGLHVPTLGVHSGISLPHFKPGIVVGTNGSLPCVRVLWHAGREETFNETSCIVADSTIVERLPDSFSAEMEHRTQALGISGFEQARQQIMSEFTTTPYLASIARILFIAFIDAVERLSPSYAGQVPTIAIRTEVVRLLAQEGYSGWRPTWSVKQISAGDVTTLVVTRWSTNIGSKCASITYSKHAWQHANARDSNTPDSGHALQDLAVSPHNSDRSPHASEGSDGSDSSKMKQISKPLPTQLSSTSPQPEDAKVGATDAAHDASASFSTASTATPSTEDDERYDLLTSTWVEEVGHFVDGLDTTHDGRTLDEAVTYIKSIMPTKSAAAGHYKRVLSLERPVYHALIRALSNATSRRYEFAESGTIDWIATAQELEKRAVTHEGEQDVVRSEISGAVIARLSRIPQTRVDFERAERRAPILSIDHVQQVTGKLVGEIFRPAFTAQSNLMICHTDENMQKHRFPPSVFTIIMLLTYTSVRQPDWQHSSRRDETATNLALLSILIFAIYACHETPCWREDRKRMTEHDMYRDRQMQEKIMDMLEVNFAHAVPEIFDELGRPEDMPARLAASESKWQSALAALASRFGRKSQETGGDSSCSASLQMNEESLKALVQDGLISQTQLDKILVEIRPTDYERRPPHETDVRDVEAVGALYIQDLAKLNGKFKLTIDGLPAITLHGLEQTKEDIARTFAASVSHYRHGIAVGELYAHTLAMSIRSHYKSWPPSRQLHEFTLYVTSTHASAMPFQCPIQNKSPLAPSASRHEHGEDGYITGFGKKMHKGVKDWSLASFQPEKHTFGFDAWNVNSVGRGARVSDQVKTLGSFYTEWAEKGGGQKAAKSLGITQTRSSKEVAIVVLKVLRVILNESPDYMQYGCMERYYEYVSQLAEGSEAPEVSSQAGTSPPAPVTSSPSGAASTNPADPPLAAMTASTSSSPPVGAEGNSMLDQEVEAEPAAKRRRVEKEV</sequence>
<dbReference type="EMBL" id="BQKY01000001">
    <property type="protein sequence ID" value="GJN87401.1"/>
    <property type="molecule type" value="Genomic_DNA"/>
</dbReference>
<name>A0AAV5GCP4_9BASI</name>
<accession>A0AAV5GCP4</accession>
<evidence type="ECO:0008006" key="4">
    <source>
        <dbReference type="Google" id="ProtNLM"/>
    </source>
</evidence>
<dbReference type="AlphaFoldDB" id="A0AAV5GCP4"/>
<evidence type="ECO:0000256" key="1">
    <source>
        <dbReference type="SAM" id="MobiDB-lite"/>
    </source>
</evidence>
<feature type="compositionally biased region" description="Low complexity" evidence="1">
    <location>
        <begin position="359"/>
        <end position="379"/>
    </location>
</feature>